<dbReference type="Proteomes" id="UP000503017">
    <property type="component" value="Chromosome"/>
</dbReference>
<gene>
    <name evidence="2" type="ORF">EB235_28325</name>
</gene>
<dbReference type="AlphaFoldDB" id="A0A6M7WLK0"/>
<feature type="domain" description="SnoaL-like" evidence="1">
    <location>
        <begin position="1"/>
        <end position="117"/>
    </location>
</feature>
<dbReference type="Gene3D" id="3.10.450.50">
    <property type="match status" value="1"/>
</dbReference>
<protein>
    <submittedName>
        <fullName evidence="2">Nuclear transport factor 2 family protein</fullName>
    </submittedName>
</protein>
<evidence type="ECO:0000313" key="3">
    <source>
        <dbReference type="Proteomes" id="UP000503017"/>
    </source>
</evidence>
<dbReference type="Pfam" id="PF20409">
    <property type="entry name" value="SnoaL_5"/>
    <property type="match status" value="1"/>
</dbReference>
<name>A0A6M7WLK0_RHILI</name>
<proteinExistence type="predicted"/>
<dbReference type="InterPro" id="IPR046860">
    <property type="entry name" value="SnoaL_5"/>
</dbReference>
<dbReference type="RefSeq" id="WP_027034151.1">
    <property type="nucleotide sequence ID" value="NZ_CP033367.1"/>
</dbReference>
<evidence type="ECO:0000259" key="1">
    <source>
        <dbReference type="Pfam" id="PF20409"/>
    </source>
</evidence>
<reference evidence="2 3" key="1">
    <citation type="submission" date="2018-10" db="EMBL/GenBank/DDBJ databases">
        <authorList>
            <person name="Perry B.J."/>
            <person name="Sullivan J.T."/>
            <person name="Murphy R.J.T."/>
            <person name="Ramsay J.P."/>
            <person name="Ronson C.W."/>
        </authorList>
    </citation>
    <scope>NUCLEOTIDE SEQUENCE [LARGE SCALE GENOMIC DNA]</scope>
    <source>
        <strain evidence="2 3">R88b</strain>
    </source>
</reference>
<accession>A0A6M7WLK0</accession>
<sequence>MTIAEIAKDFTELLQQGDHAGAGEKYNADDIVSYEAMEGPMAVARGKEALKQKGQWWQENHEVHGGSVEGPYVNGDQFAVRFKFDVTPKATGERVTMDEVGLYTVKNGKITEERFYY</sequence>
<dbReference type="InterPro" id="IPR032710">
    <property type="entry name" value="NTF2-like_dom_sf"/>
</dbReference>
<dbReference type="SUPFAM" id="SSF54427">
    <property type="entry name" value="NTF2-like"/>
    <property type="match status" value="1"/>
</dbReference>
<dbReference type="EMBL" id="CP033367">
    <property type="protein sequence ID" value="QKD04910.1"/>
    <property type="molecule type" value="Genomic_DNA"/>
</dbReference>
<evidence type="ECO:0000313" key="2">
    <source>
        <dbReference type="EMBL" id="QKD04910.1"/>
    </source>
</evidence>
<organism evidence="2 3">
    <name type="scientific">Mesorhizobium loti R88b</name>
    <dbReference type="NCBI Taxonomy" id="935548"/>
    <lineage>
        <taxon>Bacteria</taxon>
        <taxon>Pseudomonadati</taxon>
        <taxon>Pseudomonadota</taxon>
        <taxon>Alphaproteobacteria</taxon>
        <taxon>Hyphomicrobiales</taxon>
        <taxon>Phyllobacteriaceae</taxon>
        <taxon>Mesorhizobium</taxon>
    </lineage>
</organism>